<accession>A0A380THR5</accession>
<reference evidence="1" key="1">
    <citation type="submission" date="2018-07" db="EMBL/GenBank/DDBJ databases">
        <authorList>
            <person name="Quirk P.G."/>
            <person name="Krulwich T.A."/>
        </authorList>
    </citation>
    <scope>NUCLEOTIDE SEQUENCE</scope>
</reference>
<evidence type="ECO:0000313" key="1">
    <source>
        <dbReference type="EMBL" id="SUS07965.1"/>
    </source>
</evidence>
<proteinExistence type="predicted"/>
<organism evidence="1">
    <name type="scientific">metagenome</name>
    <dbReference type="NCBI Taxonomy" id="256318"/>
    <lineage>
        <taxon>unclassified sequences</taxon>
        <taxon>metagenomes</taxon>
    </lineage>
</organism>
<sequence>MIVKYPGEKHEAMKYREIIKNKEDWRSYFDSLANAKPLAHAGE</sequence>
<gene>
    <name evidence="1" type="ORF">DF3PB_5440003</name>
</gene>
<protein>
    <submittedName>
        <fullName evidence="1">Uncharacterized protein</fullName>
    </submittedName>
</protein>
<dbReference type="EMBL" id="UIDG01000495">
    <property type="protein sequence ID" value="SUS07965.1"/>
    <property type="molecule type" value="Genomic_DNA"/>
</dbReference>
<dbReference type="AlphaFoldDB" id="A0A380THR5"/>
<name>A0A380THR5_9ZZZZ</name>